<dbReference type="Pfam" id="PF03976">
    <property type="entry name" value="PPK2"/>
    <property type="match status" value="1"/>
</dbReference>
<keyword evidence="3" id="KW-0418">Kinase</keyword>
<evidence type="ECO:0000256" key="1">
    <source>
        <dbReference type="ARBA" id="ARBA00009924"/>
    </source>
</evidence>
<dbReference type="NCBIfam" id="TIGR03709">
    <property type="entry name" value="PPK2_rel_1"/>
    <property type="match status" value="1"/>
</dbReference>
<evidence type="ECO:0000259" key="4">
    <source>
        <dbReference type="Pfam" id="PF03976"/>
    </source>
</evidence>
<dbReference type="STRING" id="886293.Sinac_2014"/>
<dbReference type="InterPro" id="IPR027417">
    <property type="entry name" value="P-loop_NTPase"/>
</dbReference>
<evidence type="ECO:0000313" key="5">
    <source>
        <dbReference type="EMBL" id="AGA26362.1"/>
    </source>
</evidence>
<keyword evidence="6" id="KW-1185">Reference proteome</keyword>
<comment type="similarity">
    <text evidence="1">Belongs to the polyphosphate kinase 2 (PPK2) family. Class I subfamily.</text>
</comment>
<dbReference type="PIRSF" id="PIRSF028756">
    <property type="entry name" value="PPK2_prd"/>
    <property type="match status" value="1"/>
</dbReference>
<dbReference type="InterPro" id="IPR022300">
    <property type="entry name" value="PPK2-rel_1"/>
</dbReference>
<evidence type="ECO:0000313" key="6">
    <source>
        <dbReference type="Proteomes" id="UP000010798"/>
    </source>
</evidence>
<gene>
    <name evidence="5" type="ordered locus">Sinac_2014</name>
</gene>
<proteinExistence type="inferred from homology"/>
<feature type="domain" description="Polyphosphate kinase-2-related" evidence="4">
    <location>
        <begin position="30"/>
        <end position="253"/>
    </location>
</feature>
<sequence length="278" mass="32466">MNYVERFKVPHGTTVKLVDIDPGFTNHHESHKEAAKDIEHYRQKLRELQELLYADGRRSLLICLQALDAGGKDGTISHILGSMNPQGCKVVGFKQPSAEELAHDFLWRIHRAVPARGGVTIFNRSHYEDVLIARVHNLVPKEIWSRRYDRINAFESGLVEDDTHILKFYLHMSKKEQLKRFKDRLDDPAKQWKISEADYTERIYWDDYTAAYEDALSRCSTDHAPWFIIPADHKWFRNFAVARIVVEHLEALKMTFPLPSVDIEHIRKEYHSAKKHSP</sequence>
<dbReference type="PANTHER" id="PTHR34383">
    <property type="entry name" value="POLYPHOSPHATE:AMP PHOSPHOTRANSFERASE-RELATED"/>
    <property type="match status" value="1"/>
</dbReference>
<dbReference type="GO" id="GO:0008976">
    <property type="term" value="F:polyphosphate kinase activity"/>
    <property type="evidence" value="ECO:0007669"/>
    <property type="project" value="InterPro"/>
</dbReference>
<dbReference type="InterPro" id="IPR022488">
    <property type="entry name" value="PPK2-related"/>
</dbReference>
<dbReference type="EMBL" id="CP003364">
    <property type="protein sequence ID" value="AGA26362.1"/>
    <property type="molecule type" value="Genomic_DNA"/>
</dbReference>
<dbReference type="InterPro" id="IPR016898">
    <property type="entry name" value="Polyphosphate_phosphotransfera"/>
</dbReference>
<dbReference type="RefSeq" id="WP_015245529.1">
    <property type="nucleotide sequence ID" value="NC_019892.1"/>
</dbReference>
<name>L0DAW0_SINAD</name>
<dbReference type="SUPFAM" id="SSF52540">
    <property type="entry name" value="P-loop containing nucleoside triphosphate hydrolases"/>
    <property type="match status" value="1"/>
</dbReference>
<dbReference type="AlphaFoldDB" id="L0DAW0"/>
<dbReference type="GO" id="GO:0006797">
    <property type="term" value="P:polyphosphate metabolic process"/>
    <property type="evidence" value="ECO:0007669"/>
    <property type="project" value="InterPro"/>
</dbReference>
<evidence type="ECO:0000256" key="2">
    <source>
        <dbReference type="ARBA" id="ARBA00022679"/>
    </source>
</evidence>
<organism evidence="5 6">
    <name type="scientific">Singulisphaera acidiphila (strain ATCC BAA-1392 / DSM 18658 / VKM B-2454 / MOB10)</name>
    <dbReference type="NCBI Taxonomy" id="886293"/>
    <lineage>
        <taxon>Bacteria</taxon>
        <taxon>Pseudomonadati</taxon>
        <taxon>Planctomycetota</taxon>
        <taxon>Planctomycetia</taxon>
        <taxon>Isosphaerales</taxon>
        <taxon>Isosphaeraceae</taxon>
        <taxon>Singulisphaera</taxon>
    </lineage>
</organism>
<dbReference type="KEGG" id="saci:Sinac_2014"/>
<dbReference type="OrthoDB" id="9775224at2"/>
<accession>L0DAW0</accession>
<protein>
    <submittedName>
        <fullName evidence="5">Polyphosphate:nucleotide phosphotransferase, PPK2 family</fullName>
    </submittedName>
</protein>
<keyword evidence="2 5" id="KW-0808">Transferase</keyword>
<dbReference type="PANTHER" id="PTHR34383:SF3">
    <property type="entry name" value="POLYPHOSPHATE:AMP PHOSPHOTRANSFERASE"/>
    <property type="match status" value="1"/>
</dbReference>
<dbReference type="HOGENOM" id="CLU_048699_1_2_0"/>
<dbReference type="Proteomes" id="UP000010798">
    <property type="component" value="Chromosome"/>
</dbReference>
<dbReference type="Gene3D" id="3.40.50.300">
    <property type="entry name" value="P-loop containing nucleotide triphosphate hydrolases"/>
    <property type="match status" value="1"/>
</dbReference>
<reference evidence="5 6" key="1">
    <citation type="submission" date="2012-02" db="EMBL/GenBank/DDBJ databases">
        <title>Complete sequence of chromosome of Singulisphaera acidiphila DSM 18658.</title>
        <authorList>
            <consortium name="US DOE Joint Genome Institute (JGI-PGF)"/>
            <person name="Lucas S."/>
            <person name="Copeland A."/>
            <person name="Lapidus A."/>
            <person name="Glavina del Rio T."/>
            <person name="Dalin E."/>
            <person name="Tice H."/>
            <person name="Bruce D."/>
            <person name="Goodwin L."/>
            <person name="Pitluck S."/>
            <person name="Peters L."/>
            <person name="Ovchinnikova G."/>
            <person name="Chertkov O."/>
            <person name="Kyrpides N."/>
            <person name="Mavromatis K."/>
            <person name="Ivanova N."/>
            <person name="Brettin T."/>
            <person name="Detter J.C."/>
            <person name="Han C."/>
            <person name="Larimer F."/>
            <person name="Land M."/>
            <person name="Hauser L."/>
            <person name="Markowitz V."/>
            <person name="Cheng J.-F."/>
            <person name="Hugenholtz P."/>
            <person name="Woyke T."/>
            <person name="Wu D."/>
            <person name="Tindall B."/>
            <person name="Pomrenke H."/>
            <person name="Brambilla E."/>
            <person name="Klenk H.-P."/>
            <person name="Eisen J.A."/>
        </authorList>
    </citation>
    <scope>NUCLEOTIDE SEQUENCE [LARGE SCALE GENOMIC DNA]</scope>
    <source>
        <strain evidence="6">ATCC BAA-1392 / DSM 18658 / VKM B-2454 / MOB10</strain>
    </source>
</reference>
<evidence type="ECO:0000256" key="3">
    <source>
        <dbReference type="ARBA" id="ARBA00022777"/>
    </source>
</evidence>
<dbReference type="eggNOG" id="COG2326">
    <property type="taxonomic scope" value="Bacteria"/>
</dbReference>